<dbReference type="NCBIfam" id="TIGR01514">
    <property type="entry name" value="NAPRTase"/>
    <property type="match status" value="1"/>
</dbReference>
<dbReference type="PANTHER" id="PTHR11098">
    <property type="entry name" value="NICOTINATE PHOSPHORIBOSYLTRANSFERASE"/>
    <property type="match status" value="1"/>
</dbReference>
<dbReference type="Proteomes" id="UP000790833">
    <property type="component" value="Unassembled WGS sequence"/>
</dbReference>
<evidence type="ECO:0000256" key="5">
    <source>
        <dbReference type="ARBA" id="ARBA00022598"/>
    </source>
</evidence>
<comment type="catalytic activity">
    <reaction evidence="8 9">
        <text>5-phospho-alpha-D-ribose 1-diphosphate + nicotinate + ATP + H2O = nicotinate beta-D-ribonucleotide + ADP + phosphate + diphosphate</text>
        <dbReference type="Rhea" id="RHEA:36163"/>
        <dbReference type="ChEBI" id="CHEBI:15377"/>
        <dbReference type="ChEBI" id="CHEBI:30616"/>
        <dbReference type="ChEBI" id="CHEBI:32544"/>
        <dbReference type="ChEBI" id="CHEBI:33019"/>
        <dbReference type="ChEBI" id="CHEBI:43474"/>
        <dbReference type="ChEBI" id="CHEBI:57502"/>
        <dbReference type="ChEBI" id="CHEBI:58017"/>
        <dbReference type="ChEBI" id="CHEBI:456216"/>
        <dbReference type="EC" id="6.3.4.21"/>
    </reaction>
</comment>
<dbReference type="AlphaFoldDB" id="A0A9P8AHD3"/>
<organism evidence="12 13">
    <name type="scientific">Scheffersomyces spartinae</name>
    <dbReference type="NCBI Taxonomy" id="45513"/>
    <lineage>
        <taxon>Eukaryota</taxon>
        <taxon>Fungi</taxon>
        <taxon>Dikarya</taxon>
        <taxon>Ascomycota</taxon>
        <taxon>Saccharomycotina</taxon>
        <taxon>Pichiomycetes</taxon>
        <taxon>Debaryomycetaceae</taxon>
        <taxon>Scheffersomyces</taxon>
    </lineage>
</organism>
<sequence>MSITGIITSLLDTDLYKITMHAVVYNHFVNVPVVYKYTNRTPDMVLSSAAIEWLMKQIQLLEKLSFNEDEINYLEKAVPYLPKNYLDYLKTYQLHPKEQVTFKNINDPPNFGIEINGTWAETILYEIPILALISQAYFKFVDTDWNYDGQVELATGKARELCSRQCPFSEFGTRRRRSFKTQDIVVGSIKAYSEEHPEVSKYILGTSNVLLAKKYGLTPIGTVAHEWYMGIAAITQDYPNANKIAMDYWIDTFGIAHAGLALTDTFGTDSYLKVFNPPYSDYYAGVRQDSGDPAVFAAKIANHYYEKLKLPKGSKVVCFSDSLNVEKCERYKEISDQLGLKATFGVGTFFTNDFFKVLDPKQKSKPLNIVIKLLEANGNHAVKISDNLGKNMGDPATVEKVKQILGYQERDWAEGDESNRWK</sequence>
<comment type="similarity">
    <text evidence="2 9">Belongs to the NAPRTase family.</text>
</comment>
<accession>A0A9P8AHD3</accession>
<comment type="PTM">
    <text evidence="9">Transiently phosphorylated on a His residue during the reaction cycle. Phosphorylation strongly increases the affinity for substrates and increases the rate of nicotinate D-ribonucleotide production. Dephosphorylation regenerates the low-affinity form of the enzyme, leading to product release.</text>
</comment>
<dbReference type="GO" id="GO:0016757">
    <property type="term" value="F:glycosyltransferase activity"/>
    <property type="evidence" value="ECO:0007669"/>
    <property type="project" value="UniProtKB-KW"/>
</dbReference>
<dbReference type="GO" id="GO:0034355">
    <property type="term" value="P:NAD+ biosynthetic process via the salvage pathway"/>
    <property type="evidence" value="ECO:0007669"/>
    <property type="project" value="TreeGrafter"/>
</dbReference>
<dbReference type="GeneID" id="66115160"/>
<dbReference type="OrthoDB" id="193380at2759"/>
<dbReference type="EC" id="6.3.4.21" evidence="3 9"/>
<comment type="caution">
    <text evidence="12">The sequence shown here is derived from an EMBL/GenBank/DDBJ whole genome shotgun (WGS) entry which is preliminary data.</text>
</comment>
<gene>
    <name evidence="12" type="primary">NPT1</name>
    <name evidence="12" type="ORF">KQ657_001786</name>
</gene>
<dbReference type="GO" id="GO:0005829">
    <property type="term" value="C:cytosol"/>
    <property type="evidence" value="ECO:0007669"/>
    <property type="project" value="TreeGrafter"/>
</dbReference>
<evidence type="ECO:0000313" key="13">
    <source>
        <dbReference type="Proteomes" id="UP000790833"/>
    </source>
</evidence>
<name>A0A9P8AHD3_9ASCO</name>
<protein>
    <recommendedName>
        <fullName evidence="3 9">Nicotinate phosphoribosyltransferase</fullName>
        <ecNumber evidence="3 9">6.3.4.21</ecNumber>
    </recommendedName>
</protein>
<dbReference type="PIRSF" id="PIRSF000484">
    <property type="entry name" value="NAPRT"/>
    <property type="match status" value="1"/>
</dbReference>
<dbReference type="RefSeq" id="XP_043047937.1">
    <property type="nucleotide sequence ID" value="XM_043192569.1"/>
</dbReference>
<feature type="domain" description="Nicotinate/nicotinamide phosphoribosyltransferase" evidence="10">
    <location>
        <begin position="168"/>
        <end position="407"/>
    </location>
</feature>
<dbReference type="InterPro" id="IPR006406">
    <property type="entry name" value="Nic_PRibTrfase"/>
</dbReference>
<dbReference type="PANTHER" id="PTHR11098:SF1">
    <property type="entry name" value="NICOTINATE PHOSPHORIBOSYLTRANSFERASE"/>
    <property type="match status" value="1"/>
</dbReference>
<evidence type="ECO:0000313" key="12">
    <source>
        <dbReference type="EMBL" id="KAG7192387.1"/>
    </source>
</evidence>
<dbReference type="Pfam" id="PF04095">
    <property type="entry name" value="NAPRTase"/>
    <property type="match status" value="1"/>
</dbReference>
<evidence type="ECO:0000259" key="11">
    <source>
        <dbReference type="Pfam" id="PF17767"/>
    </source>
</evidence>
<dbReference type="InterPro" id="IPR041525">
    <property type="entry name" value="N/Namide_PRibTrfase"/>
</dbReference>
<dbReference type="Gene3D" id="3.20.140.10">
    <property type="entry name" value="nicotinate phosphoribosyltransferase"/>
    <property type="match status" value="1"/>
</dbReference>
<evidence type="ECO:0000256" key="6">
    <source>
        <dbReference type="ARBA" id="ARBA00022642"/>
    </source>
</evidence>
<reference evidence="12" key="1">
    <citation type="submission" date="2021-03" db="EMBL/GenBank/DDBJ databases">
        <authorList>
            <person name="Palmer J.M."/>
        </authorList>
    </citation>
    <scope>NUCLEOTIDE SEQUENCE</scope>
    <source>
        <strain evidence="12">ARV_011</strain>
    </source>
</reference>
<evidence type="ECO:0000256" key="4">
    <source>
        <dbReference type="ARBA" id="ARBA00022553"/>
    </source>
</evidence>
<dbReference type="SUPFAM" id="SSF51690">
    <property type="entry name" value="Nicotinate/Quinolinate PRTase C-terminal domain-like"/>
    <property type="match status" value="1"/>
</dbReference>
<keyword evidence="12" id="KW-0328">Glycosyltransferase</keyword>
<feature type="domain" description="Nicotinate phosphoribosyltransferase N-terminal" evidence="11">
    <location>
        <begin position="11"/>
        <end position="134"/>
    </location>
</feature>
<keyword evidence="13" id="KW-1185">Reference proteome</keyword>
<evidence type="ECO:0000256" key="2">
    <source>
        <dbReference type="ARBA" id="ARBA00010897"/>
    </source>
</evidence>
<evidence type="ECO:0000256" key="7">
    <source>
        <dbReference type="ARBA" id="ARBA00022679"/>
    </source>
</evidence>
<keyword evidence="5 9" id="KW-0436">Ligase</keyword>
<dbReference type="FunFam" id="3.20.140.10:FF:000009">
    <property type="entry name" value="Nicotinate phosphoribosyltransferase"/>
    <property type="match status" value="1"/>
</dbReference>
<proteinExistence type="inferred from homology"/>
<keyword evidence="6 9" id="KW-0662">Pyridine nucleotide biosynthesis</keyword>
<keyword evidence="7" id="KW-0808">Transferase</keyword>
<dbReference type="Pfam" id="PF17767">
    <property type="entry name" value="NAPRTase_N"/>
    <property type="match status" value="1"/>
</dbReference>
<dbReference type="EMBL" id="JAHMUF010000018">
    <property type="protein sequence ID" value="KAG7192387.1"/>
    <property type="molecule type" value="Genomic_DNA"/>
</dbReference>
<evidence type="ECO:0000256" key="1">
    <source>
        <dbReference type="ARBA" id="ARBA00004952"/>
    </source>
</evidence>
<evidence type="ECO:0000259" key="10">
    <source>
        <dbReference type="Pfam" id="PF04095"/>
    </source>
</evidence>
<dbReference type="InterPro" id="IPR007229">
    <property type="entry name" value="Nic_PRibTrfase-Fam"/>
</dbReference>
<dbReference type="SUPFAM" id="SSF54675">
    <property type="entry name" value="Nicotinate/Quinolinate PRTase N-terminal domain-like"/>
    <property type="match status" value="1"/>
</dbReference>
<keyword evidence="4" id="KW-0597">Phosphoprotein</keyword>
<dbReference type="GO" id="GO:0004516">
    <property type="term" value="F:nicotinate phosphoribosyltransferase activity"/>
    <property type="evidence" value="ECO:0007669"/>
    <property type="project" value="UniProtKB-UniRule"/>
</dbReference>
<dbReference type="InterPro" id="IPR040727">
    <property type="entry name" value="NAPRTase_N"/>
</dbReference>
<comment type="function">
    <text evidence="9">Catalyzes the synthesis of beta-nicotinate D-ribonucleotide from nicotinate and 5-phospho-D-ribose 1-phosphate at the expense of ATP.</text>
</comment>
<dbReference type="InterPro" id="IPR036068">
    <property type="entry name" value="Nicotinate_pribotase-like_C"/>
</dbReference>
<comment type="pathway">
    <text evidence="1 9">Cofactor biosynthesis; NAD(+) biosynthesis; nicotinate D-ribonucleotide from nicotinate: step 1/1.</text>
</comment>
<evidence type="ECO:0000256" key="3">
    <source>
        <dbReference type="ARBA" id="ARBA00013236"/>
    </source>
</evidence>
<evidence type="ECO:0000256" key="8">
    <source>
        <dbReference type="ARBA" id="ARBA00048668"/>
    </source>
</evidence>
<evidence type="ECO:0000256" key="9">
    <source>
        <dbReference type="RuleBase" id="RU003838"/>
    </source>
</evidence>